<dbReference type="Proteomes" id="UP001183388">
    <property type="component" value="Unassembled WGS sequence"/>
</dbReference>
<reference evidence="2" key="1">
    <citation type="submission" date="2023-07" db="EMBL/GenBank/DDBJ databases">
        <title>30 novel species of actinomycetes from the DSMZ collection.</title>
        <authorList>
            <person name="Nouioui I."/>
        </authorList>
    </citation>
    <scope>NUCLEOTIDE SEQUENCE [LARGE SCALE GENOMIC DNA]</scope>
    <source>
        <strain evidence="2">DSM 44917</strain>
    </source>
</reference>
<comment type="caution">
    <text evidence="1">The sequence shown here is derived from an EMBL/GenBank/DDBJ whole genome shotgun (WGS) entry which is preliminary data.</text>
</comment>
<protein>
    <submittedName>
        <fullName evidence="1">Uncharacterized protein</fullName>
    </submittedName>
</protein>
<gene>
    <name evidence="1" type="ORF">RM780_09645</name>
</gene>
<organism evidence="1 2">
    <name type="scientific">Streptomyces boetiae</name>
    <dbReference type="NCBI Taxonomy" id="3075541"/>
    <lineage>
        <taxon>Bacteria</taxon>
        <taxon>Bacillati</taxon>
        <taxon>Actinomycetota</taxon>
        <taxon>Actinomycetes</taxon>
        <taxon>Kitasatosporales</taxon>
        <taxon>Streptomycetaceae</taxon>
        <taxon>Streptomyces</taxon>
    </lineage>
</organism>
<keyword evidence="2" id="KW-1185">Reference proteome</keyword>
<accession>A0ABU2L6N3</accession>
<dbReference type="RefSeq" id="WP_311630167.1">
    <property type="nucleotide sequence ID" value="NZ_JAVREN010000010.1"/>
</dbReference>
<dbReference type="EMBL" id="JAVREN010000010">
    <property type="protein sequence ID" value="MDT0307225.1"/>
    <property type="molecule type" value="Genomic_DNA"/>
</dbReference>
<evidence type="ECO:0000313" key="2">
    <source>
        <dbReference type="Proteomes" id="UP001183388"/>
    </source>
</evidence>
<name>A0ABU2L6N3_9ACTN</name>
<evidence type="ECO:0000313" key="1">
    <source>
        <dbReference type="EMBL" id="MDT0307225.1"/>
    </source>
</evidence>
<proteinExistence type="predicted"/>
<sequence length="173" mass="17988">MPAASDYWPTVGTAAVVYADAVIHHDDGSTGLGALNALVTRYGPHSLLDLAAVLLLAAAHNCPTDRYRTPDGRPDAAALTDDRAVDALRVLDAAALVSRFHQRPVTAQDIAAAERQADAIDRARPLIQPALDAAPRLAGIAAVLRPAGDSLPVISAVVSLATLALRNATRPPE</sequence>